<reference evidence="2" key="1">
    <citation type="submission" date="2020-02" db="EMBL/GenBank/DDBJ databases">
        <authorList>
            <person name="Meier V. D."/>
        </authorList>
    </citation>
    <scope>NUCLEOTIDE SEQUENCE</scope>
    <source>
        <strain evidence="2">AVDCRST_MAG72</strain>
    </source>
</reference>
<accession>A0A6J4LRP1</accession>
<feature type="compositionally biased region" description="Basic and acidic residues" evidence="1">
    <location>
        <begin position="104"/>
        <end position="114"/>
    </location>
</feature>
<feature type="compositionally biased region" description="Basic and acidic residues" evidence="1">
    <location>
        <begin position="226"/>
        <end position="236"/>
    </location>
</feature>
<feature type="compositionally biased region" description="Basic residues" evidence="1">
    <location>
        <begin position="164"/>
        <end position="182"/>
    </location>
</feature>
<name>A0A6J4LRP1_9ACTN</name>
<feature type="region of interest" description="Disordered" evidence="1">
    <location>
        <begin position="62"/>
        <end position="114"/>
    </location>
</feature>
<evidence type="ECO:0000256" key="1">
    <source>
        <dbReference type="SAM" id="MobiDB-lite"/>
    </source>
</evidence>
<sequence length="253" mass="27453">GISCCCAHGRPVQGVRTGGRRGGGAGPRQRRLLHRRVHRGDGAEWIREVHVDALHGGAGLPHYGTGLPRRRGALGAQRQGSDQAATRPDRLRLPGLQPGPHPHRAGERRAPPLHRREEAGQVLVRQGHQHRRTGPQAAPPAERALRWPAAAGGSGPRADLATGHRLRRRAHRQPRLGGKRGGARPAAHERRRVSADDRDGHPRPRRGCVHRPGHLPRRRQGGPRAAEADRRADHRRAAGAHRGGGGGHRGRSM</sequence>
<feature type="region of interest" description="Disordered" evidence="1">
    <location>
        <begin position="147"/>
        <end position="253"/>
    </location>
</feature>
<organism evidence="2">
    <name type="scientific">uncultured Nocardioidaceae bacterium</name>
    <dbReference type="NCBI Taxonomy" id="253824"/>
    <lineage>
        <taxon>Bacteria</taxon>
        <taxon>Bacillati</taxon>
        <taxon>Actinomycetota</taxon>
        <taxon>Actinomycetes</taxon>
        <taxon>Propionibacteriales</taxon>
        <taxon>Nocardioidaceae</taxon>
        <taxon>environmental samples</taxon>
    </lineage>
</organism>
<protein>
    <submittedName>
        <fullName evidence="2">ABC-type antimicrobial peptide transport system, ATPase component</fullName>
    </submittedName>
</protein>
<evidence type="ECO:0000313" key="2">
    <source>
        <dbReference type="EMBL" id="CAA9340149.1"/>
    </source>
</evidence>
<dbReference type="EMBL" id="CADCUJ010000033">
    <property type="protein sequence ID" value="CAA9340149.1"/>
    <property type="molecule type" value="Genomic_DNA"/>
</dbReference>
<feature type="compositionally biased region" description="Basic residues" evidence="1">
    <location>
        <begin position="203"/>
        <end position="221"/>
    </location>
</feature>
<feature type="non-terminal residue" evidence="2">
    <location>
        <position position="253"/>
    </location>
</feature>
<gene>
    <name evidence="2" type="ORF">AVDCRST_MAG72-749</name>
</gene>
<feature type="non-terminal residue" evidence="2">
    <location>
        <position position="1"/>
    </location>
</feature>
<proteinExistence type="predicted"/>
<dbReference type="AlphaFoldDB" id="A0A6J4LRP1"/>
<feature type="compositionally biased region" description="Basic and acidic residues" evidence="1">
    <location>
        <begin position="186"/>
        <end position="202"/>
    </location>
</feature>